<sequence>MEGYLFTLWKKCRDGHYTIQQLADTIHLSPKQTKRHLTRWQDDGWLNYTSGQGRGHLSELVWLRHVERELARQLLERIDRESIDAVTEQLSWDWSPAQTGRFMRQLEQKFGYDQTASDALLIPRKRPFMTAHPLEAADIHSAHLVQNVFNRLFWIDEDGLLKGELAHHYAWQGNTLSLYLRKDVRFHDGSLMTSKDITKSLRALVAFPAYAWSYRHVEQIKSNGPYRVDLILDQQRNSILPKLATLHTSIHKEGIGTGPFQLTQQYDKKTVLQAFANFYGVRALLDRIEFIQMPDAYDPVYRTSLSETGETGTIATQSGFGLIFLNPSPGGAFESEEARHYIHRLIASVRPFITEFNERGTPNVRGFLGEFSQEYVVPDGPPVTFDRPIRIKLTDFTENVTYWLCEMFDRQHIPYEFVPVGFKESITNLHAFADIDLAIHAEVFERNLTVAFHQFLTNEYSPPAKLFRQMPEMERRIQLYDDTPFEDWMPLHQSFERYVIDVSYFIPLFDDTRLIPYPIELQNLVIDSFGYLDFSKLWIPT</sequence>
<dbReference type="InterPro" id="IPR039424">
    <property type="entry name" value="SBP_5"/>
</dbReference>
<dbReference type="PANTHER" id="PTHR30290">
    <property type="entry name" value="PERIPLASMIC BINDING COMPONENT OF ABC TRANSPORTER"/>
    <property type="match status" value="1"/>
</dbReference>
<dbReference type="Gene3D" id="3.40.190.10">
    <property type="entry name" value="Periplasmic binding protein-like II"/>
    <property type="match status" value="1"/>
</dbReference>
<dbReference type="GO" id="GO:1904680">
    <property type="term" value="F:peptide transmembrane transporter activity"/>
    <property type="evidence" value="ECO:0007669"/>
    <property type="project" value="TreeGrafter"/>
</dbReference>
<evidence type="ECO:0000259" key="2">
    <source>
        <dbReference type="Pfam" id="PF00496"/>
    </source>
</evidence>
<proteinExistence type="predicted"/>
<evidence type="ECO:0000313" key="5">
    <source>
        <dbReference type="Proteomes" id="UP000439752"/>
    </source>
</evidence>
<feature type="domain" description="Transcriptional regulator SgrR N-terminal HTH" evidence="3">
    <location>
        <begin position="8"/>
        <end position="88"/>
    </location>
</feature>
<evidence type="ECO:0000259" key="3">
    <source>
        <dbReference type="Pfam" id="PF12793"/>
    </source>
</evidence>
<dbReference type="Proteomes" id="UP000439752">
    <property type="component" value="Unassembled WGS sequence"/>
</dbReference>
<dbReference type="PANTHER" id="PTHR30290:SF72">
    <property type="entry name" value="HTH-TYPE TRANSCRIPTIONAL REGULATOR SGRR"/>
    <property type="match status" value="1"/>
</dbReference>
<dbReference type="Pfam" id="PF12793">
    <property type="entry name" value="SgrR_N"/>
    <property type="match status" value="1"/>
</dbReference>
<dbReference type="GO" id="GO:0015833">
    <property type="term" value="P:peptide transport"/>
    <property type="evidence" value="ECO:0007669"/>
    <property type="project" value="TreeGrafter"/>
</dbReference>
<dbReference type="AlphaFoldDB" id="A0A653IJA4"/>
<evidence type="ECO:0000313" key="4">
    <source>
        <dbReference type="EMBL" id="VWX38728.1"/>
    </source>
</evidence>
<feature type="domain" description="Solute-binding protein family 5" evidence="2">
    <location>
        <begin position="173"/>
        <end position="298"/>
    </location>
</feature>
<name>A0A653IJA4_9BACL</name>
<organism evidence="4 5">
    <name type="scientific">Exiguobacterium oxidotolerans</name>
    <dbReference type="NCBI Taxonomy" id="223958"/>
    <lineage>
        <taxon>Bacteria</taxon>
        <taxon>Bacillati</taxon>
        <taxon>Bacillota</taxon>
        <taxon>Bacilli</taxon>
        <taxon>Bacillales</taxon>
        <taxon>Bacillales Family XII. Incertae Sedis</taxon>
        <taxon>Exiguobacterium</taxon>
    </lineage>
</organism>
<evidence type="ECO:0000256" key="1">
    <source>
        <dbReference type="ARBA" id="ARBA00023125"/>
    </source>
</evidence>
<dbReference type="RefSeq" id="WP_159172583.1">
    <property type="nucleotide sequence ID" value="NZ_LR732308.1"/>
</dbReference>
<dbReference type="InterPro" id="IPR000914">
    <property type="entry name" value="SBP_5_dom"/>
</dbReference>
<reference evidence="4 5" key="1">
    <citation type="submission" date="2019-10" db="EMBL/GenBank/DDBJ databases">
        <authorList>
            <person name="Karimi E."/>
        </authorList>
    </citation>
    <scope>NUCLEOTIDE SEQUENCE [LARGE SCALE GENOMIC DNA]</scope>
    <source>
        <strain evidence="4">Exiguobacterium sp. 9Y</strain>
    </source>
</reference>
<dbReference type="SUPFAM" id="SSF53850">
    <property type="entry name" value="Periplasmic binding protein-like II"/>
    <property type="match status" value="1"/>
</dbReference>
<dbReference type="EMBL" id="CABWKQ010000058">
    <property type="protein sequence ID" value="VWX38728.1"/>
    <property type="molecule type" value="Genomic_DNA"/>
</dbReference>
<dbReference type="Pfam" id="PF00496">
    <property type="entry name" value="SBP_bac_5"/>
    <property type="match status" value="1"/>
</dbReference>
<dbReference type="GO" id="GO:0003677">
    <property type="term" value="F:DNA binding"/>
    <property type="evidence" value="ECO:0007669"/>
    <property type="project" value="UniProtKB-KW"/>
</dbReference>
<gene>
    <name evidence="4" type="ORF">EXIGUO9Y_80056</name>
</gene>
<keyword evidence="5" id="KW-1185">Reference proteome</keyword>
<protein>
    <submittedName>
        <fullName evidence="4">ABC transporter substrate-binding protein</fullName>
    </submittedName>
</protein>
<keyword evidence="1" id="KW-0238">DNA-binding</keyword>
<dbReference type="InterPro" id="IPR025370">
    <property type="entry name" value="SgrR_HTH_N"/>
</dbReference>
<accession>A0A653IJA4</accession>